<gene>
    <name evidence="1" type="ORF">A5642_13315</name>
</gene>
<comment type="caution">
    <text evidence="1">The sequence shown here is derived from an EMBL/GenBank/DDBJ whole genome shotgun (WGS) entry which is preliminary data.</text>
</comment>
<name>A0A1A0MYI4_MYCMU</name>
<dbReference type="SUPFAM" id="SSF55144">
    <property type="entry name" value="LigT-like"/>
    <property type="match status" value="1"/>
</dbReference>
<dbReference type="InterPro" id="IPR009097">
    <property type="entry name" value="Cyclic_Pdiesterase"/>
</dbReference>
<evidence type="ECO:0008006" key="3">
    <source>
        <dbReference type="Google" id="ProtNLM"/>
    </source>
</evidence>
<dbReference type="OrthoDB" id="3397424at2"/>
<dbReference type="AlphaFoldDB" id="A0A1A0MYI4"/>
<reference evidence="1 2" key="1">
    <citation type="submission" date="2016-06" db="EMBL/GenBank/DDBJ databases">
        <authorList>
            <person name="Kjaerup R.B."/>
            <person name="Dalgaard T.S."/>
            <person name="Juul-Madsen H.R."/>
        </authorList>
    </citation>
    <scope>NUCLEOTIDE SEQUENCE [LARGE SCALE GENOMIC DNA]</scope>
    <source>
        <strain evidence="1 2">1199456.5</strain>
    </source>
</reference>
<dbReference type="Pfam" id="PF13563">
    <property type="entry name" value="2_5_RNA_ligase2"/>
    <property type="match status" value="1"/>
</dbReference>
<sequence>MVHSVELLFDLDTEAVIRRAWDDLRDAGIAAQPPAARPHATLCVAQQIDEAVLPALAGIGDRFPFPVRLGATLVFGRSAGILARLVVPSVELLALHAEVCRLSAPHLRPGPMPHTEPGDWTPHVTLARRVPPDRLARALGIAGRPAEINATAGGLRLWNGNERTEIQIGVS</sequence>
<proteinExistence type="predicted"/>
<dbReference type="Gene3D" id="3.90.1140.10">
    <property type="entry name" value="Cyclic phosphodiesterase"/>
    <property type="match status" value="1"/>
</dbReference>
<evidence type="ECO:0000313" key="2">
    <source>
        <dbReference type="Proteomes" id="UP000093962"/>
    </source>
</evidence>
<evidence type="ECO:0000313" key="1">
    <source>
        <dbReference type="EMBL" id="OBA90111.1"/>
    </source>
</evidence>
<protein>
    <recommendedName>
        <fullName evidence="3">2'-5' RNA ligase family protein</fullName>
    </recommendedName>
</protein>
<accession>A0A1A0MYI4</accession>
<organism evidence="1 2">
    <name type="scientific">Mycolicibacterium mucogenicum</name>
    <name type="common">Mycobacterium mucogenicum</name>
    <dbReference type="NCBI Taxonomy" id="56689"/>
    <lineage>
        <taxon>Bacteria</taxon>
        <taxon>Bacillati</taxon>
        <taxon>Actinomycetota</taxon>
        <taxon>Actinomycetes</taxon>
        <taxon>Mycobacteriales</taxon>
        <taxon>Mycobacteriaceae</taxon>
        <taxon>Mycolicibacterium</taxon>
    </lineage>
</organism>
<dbReference type="EMBL" id="LZSF01000061">
    <property type="protein sequence ID" value="OBA90111.1"/>
    <property type="molecule type" value="Genomic_DNA"/>
</dbReference>
<dbReference type="RefSeq" id="WP_064857993.1">
    <property type="nucleotide sequence ID" value="NZ_LZSF01000061.1"/>
</dbReference>
<dbReference type="Proteomes" id="UP000093962">
    <property type="component" value="Unassembled WGS sequence"/>
</dbReference>